<dbReference type="InterPro" id="IPR050902">
    <property type="entry name" value="ABC_Transporter_SBP"/>
</dbReference>
<evidence type="ECO:0000313" key="3">
    <source>
        <dbReference type="EMBL" id="MBI1622847.1"/>
    </source>
</evidence>
<dbReference type="PROSITE" id="PS50983">
    <property type="entry name" value="FE_B12_PBP"/>
    <property type="match status" value="1"/>
</dbReference>
<keyword evidence="4" id="KW-1185">Reference proteome</keyword>
<accession>A0ABS0SJH0</accession>
<dbReference type="EMBL" id="JADGMQ010000024">
    <property type="protein sequence ID" value="MBI1622847.1"/>
    <property type="molecule type" value="Genomic_DNA"/>
</dbReference>
<protein>
    <submittedName>
        <fullName evidence="3">ABC transporter substrate-binding protein</fullName>
    </submittedName>
</protein>
<dbReference type="SUPFAM" id="SSF53807">
    <property type="entry name" value="Helical backbone' metal receptor"/>
    <property type="match status" value="1"/>
</dbReference>
<dbReference type="InterPro" id="IPR002491">
    <property type="entry name" value="ABC_transptr_periplasmic_BD"/>
</dbReference>
<dbReference type="PANTHER" id="PTHR30535">
    <property type="entry name" value="VITAMIN B12-BINDING PROTEIN"/>
    <property type="match status" value="1"/>
</dbReference>
<dbReference type="Pfam" id="PF01497">
    <property type="entry name" value="Peripla_BP_2"/>
    <property type="match status" value="1"/>
</dbReference>
<feature type="chain" id="PRO_5045638474" evidence="1">
    <location>
        <begin position="24"/>
        <end position="278"/>
    </location>
</feature>
<sequence length="278" mass="29352">MKLAGWFCAIVLAGGAAAGPAAAQPSRVVSMNVCTDQMAMLVAGEGQLISVTHLATDPHTSAMVEEAQAFSVNHGLAEEIFLMKPDLVLAGTYTSRASADLLRSLGIRVEMFDPVDNFGEVREQLLRIGEVLGRKDRAAAIVAELDEGLREYTTDMSGITALGWSSNSYATGGGTFTDAVMKAAGLTNIAAREGIQGGARVPLETLLAQKPDLIVTGSTSYERPAMAQDNFAHPAFRAYVSDGKQVSVPDQYWVCGAPFTLEAVRILQMAAKARGAAN</sequence>
<name>A0ABS0SJH0_9HYPH</name>
<proteinExistence type="predicted"/>
<keyword evidence="1" id="KW-0732">Signal</keyword>
<comment type="caution">
    <text evidence="3">The sequence shown here is derived from an EMBL/GenBank/DDBJ whole genome shotgun (WGS) entry which is preliminary data.</text>
</comment>
<feature type="domain" description="Fe/B12 periplasmic-binding" evidence="2">
    <location>
        <begin position="27"/>
        <end position="278"/>
    </location>
</feature>
<dbReference type="Gene3D" id="3.40.50.1980">
    <property type="entry name" value="Nitrogenase molybdenum iron protein domain"/>
    <property type="match status" value="2"/>
</dbReference>
<gene>
    <name evidence="3" type="ORF">IOD40_19530</name>
</gene>
<dbReference type="RefSeq" id="WP_198478381.1">
    <property type="nucleotide sequence ID" value="NZ_JADGMQ010000024.1"/>
</dbReference>
<organism evidence="3 4">
    <name type="scientific">Aquamicrobium zhengzhouense</name>
    <dbReference type="NCBI Taxonomy" id="2781738"/>
    <lineage>
        <taxon>Bacteria</taxon>
        <taxon>Pseudomonadati</taxon>
        <taxon>Pseudomonadota</taxon>
        <taxon>Alphaproteobacteria</taxon>
        <taxon>Hyphomicrobiales</taxon>
        <taxon>Phyllobacteriaceae</taxon>
        <taxon>Aquamicrobium</taxon>
    </lineage>
</organism>
<feature type="signal peptide" evidence="1">
    <location>
        <begin position="1"/>
        <end position="23"/>
    </location>
</feature>
<reference evidence="3 4" key="1">
    <citation type="submission" date="2020-10" db="EMBL/GenBank/DDBJ databases">
        <title>Aquamicrobium zhengzhouensis sp. nov., a exopolysaccharide producing bacterium isolated from farmland soil.</title>
        <authorList>
            <person name="Wang X."/>
        </authorList>
    </citation>
    <scope>NUCLEOTIDE SEQUENCE [LARGE SCALE GENOMIC DNA]</scope>
    <source>
        <strain evidence="4">cd-1</strain>
    </source>
</reference>
<evidence type="ECO:0000313" key="4">
    <source>
        <dbReference type="Proteomes" id="UP000601789"/>
    </source>
</evidence>
<evidence type="ECO:0000259" key="2">
    <source>
        <dbReference type="PROSITE" id="PS50983"/>
    </source>
</evidence>
<dbReference type="PANTHER" id="PTHR30535:SF34">
    <property type="entry name" value="MOLYBDATE-BINDING PROTEIN MOLA"/>
    <property type="match status" value="1"/>
</dbReference>
<evidence type="ECO:0000256" key="1">
    <source>
        <dbReference type="SAM" id="SignalP"/>
    </source>
</evidence>
<dbReference type="Proteomes" id="UP000601789">
    <property type="component" value="Unassembled WGS sequence"/>
</dbReference>